<dbReference type="EMBL" id="CM056742">
    <property type="protein sequence ID" value="KAJ8679547.1"/>
    <property type="molecule type" value="Genomic_DNA"/>
</dbReference>
<name>A0ACC2P7Y7_9HYME</name>
<comment type="caution">
    <text evidence="1">The sequence shown here is derived from an EMBL/GenBank/DDBJ whole genome shotgun (WGS) entry which is preliminary data.</text>
</comment>
<protein>
    <submittedName>
        <fullName evidence="1">Uncharacterized protein</fullName>
    </submittedName>
</protein>
<evidence type="ECO:0000313" key="2">
    <source>
        <dbReference type="Proteomes" id="UP001239111"/>
    </source>
</evidence>
<keyword evidence="2" id="KW-1185">Reference proteome</keyword>
<proteinExistence type="predicted"/>
<reference evidence="1" key="1">
    <citation type="submission" date="2023-04" db="EMBL/GenBank/DDBJ databases">
        <title>A chromosome-level genome assembly of the parasitoid wasp Eretmocerus hayati.</title>
        <authorList>
            <person name="Zhong Y."/>
            <person name="Liu S."/>
            <person name="Liu Y."/>
        </authorList>
    </citation>
    <scope>NUCLEOTIDE SEQUENCE</scope>
    <source>
        <strain evidence="1">ZJU_SS_LIU_2023</strain>
    </source>
</reference>
<gene>
    <name evidence="1" type="ORF">QAD02_015334</name>
</gene>
<accession>A0ACC2P7Y7</accession>
<sequence>MFGLGTSNDKQLKLEWKRVLDFFRVPEKNDLEMASAIYIDSALQVLSEFVTNNKKELGISVEQIDFKDDIDSARIINAWASKETKQKIQRVIKSDDIDEYTKIILVNALSFKSDWLIPFELQPEKRTFYNMDKTRTELVTMMFLKAPLFHGVIQQLDASLIMIPYQNTDFEMILMVTPDTYGLERLETEFDWNLVLNACGNVTSKSKTIVELSMPKFEIEFRSNLKSSLKQLGMNSLFEENADFSLISKEPLYIDKILQKTFVRVDEKGSEVAAATAASVRTRRSINNSEYLVLDHPFMFIIHHKPSQMPLFIGSVKYLETKVEKRLRTEL</sequence>
<evidence type="ECO:0000313" key="1">
    <source>
        <dbReference type="EMBL" id="KAJ8679547.1"/>
    </source>
</evidence>
<organism evidence="1 2">
    <name type="scientific">Eretmocerus hayati</name>
    <dbReference type="NCBI Taxonomy" id="131215"/>
    <lineage>
        <taxon>Eukaryota</taxon>
        <taxon>Metazoa</taxon>
        <taxon>Ecdysozoa</taxon>
        <taxon>Arthropoda</taxon>
        <taxon>Hexapoda</taxon>
        <taxon>Insecta</taxon>
        <taxon>Pterygota</taxon>
        <taxon>Neoptera</taxon>
        <taxon>Endopterygota</taxon>
        <taxon>Hymenoptera</taxon>
        <taxon>Apocrita</taxon>
        <taxon>Proctotrupomorpha</taxon>
        <taxon>Chalcidoidea</taxon>
        <taxon>Aphelinidae</taxon>
        <taxon>Aphelininae</taxon>
        <taxon>Eretmocerus</taxon>
    </lineage>
</organism>
<dbReference type="Proteomes" id="UP001239111">
    <property type="component" value="Chromosome 2"/>
</dbReference>